<name>A0A251N1F7_PRUPE</name>
<dbReference type="Gramene" id="ONH93178">
    <property type="protein sequence ID" value="ONH93178"/>
    <property type="gene ID" value="PRUPE_8G217500"/>
</dbReference>
<gene>
    <name evidence="2" type="ORF">PRUPE_8G217500</name>
</gene>
<keyword evidence="1" id="KW-0812">Transmembrane</keyword>
<dbReference type="Proteomes" id="UP000006882">
    <property type="component" value="Chromosome G8"/>
</dbReference>
<protein>
    <submittedName>
        <fullName evidence="2">Uncharacterized protein</fullName>
    </submittedName>
</protein>
<dbReference type="EMBL" id="CM007658">
    <property type="protein sequence ID" value="ONH93178.1"/>
    <property type="molecule type" value="Genomic_DNA"/>
</dbReference>
<reference evidence="2" key="2">
    <citation type="submission" date="2016-12" db="EMBL/GenBank/DDBJ databases">
        <title>WGS assembly of Prunus persica.</title>
        <authorList>
            <person name="Verde I."/>
            <person name="Jenkins J."/>
            <person name="Dondini L."/>
            <person name="Micali S."/>
            <person name="Pagliarani G."/>
            <person name="Vendramin E."/>
            <person name="Paris R."/>
            <person name="Aramini V."/>
            <person name="Gazza L."/>
            <person name="Rossini L."/>
            <person name="Bassi D."/>
            <person name="Troggio M."/>
            <person name="Shu S."/>
            <person name="Grimwood J.H."/>
            <person name="Tartarini S."/>
            <person name="Dettori M.T."/>
            <person name="Schmutz J."/>
        </authorList>
    </citation>
    <scope>NUCLEOTIDE SEQUENCE</scope>
</reference>
<dbReference type="EMBL" id="CM007658">
    <property type="protein sequence ID" value="ONH93179.1"/>
    <property type="molecule type" value="Genomic_DNA"/>
</dbReference>
<evidence type="ECO:0000313" key="3">
    <source>
        <dbReference type="Proteomes" id="UP000006882"/>
    </source>
</evidence>
<dbReference type="Gramene" id="ONH93179">
    <property type="protein sequence ID" value="ONH93179"/>
    <property type="gene ID" value="PRUPE_8G217500"/>
</dbReference>
<reference evidence="2 3" key="1">
    <citation type="journal article" date="2013" name="Nat. Genet.">
        <title>The high-quality draft genome of peach (Prunus persica) identifies unique patterns of genetic diversity, domestication and genome evolution.</title>
        <authorList>
            <consortium name="International Peach Genome Initiative"/>
            <person name="Verde I."/>
            <person name="Abbott A.G."/>
            <person name="Scalabrin S."/>
            <person name="Jung S."/>
            <person name="Shu S."/>
            <person name="Marroni F."/>
            <person name="Zhebentyayeva T."/>
            <person name="Dettori M.T."/>
            <person name="Grimwood J."/>
            <person name="Cattonaro F."/>
            <person name="Zuccolo A."/>
            <person name="Rossini L."/>
            <person name="Jenkins J."/>
            <person name="Vendramin E."/>
            <person name="Meisel L.A."/>
            <person name="Decroocq V."/>
            <person name="Sosinski B."/>
            <person name="Prochnik S."/>
            <person name="Mitros T."/>
            <person name="Policriti A."/>
            <person name="Cipriani G."/>
            <person name="Dondini L."/>
            <person name="Ficklin S."/>
            <person name="Goodstein D.M."/>
            <person name="Xuan P."/>
            <person name="Del Fabbro C."/>
            <person name="Aramini V."/>
            <person name="Copetti D."/>
            <person name="Gonzalez S."/>
            <person name="Horner D.S."/>
            <person name="Falchi R."/>
            <person name="Lucas S."/>
            <person name="Mica E."/>
            <person name="Maldonado J."/>
            <person name="Lazzari B."/>
            <person name="Bielenberg D."/>
            <person name="Pirona R."/>
            <person name="Miculan M."/>
            <person name="Barakat A."/>
            <person name="Testolin R."/>
            <person name="Stella A."/>
            <person name="Tartarini S."/>
            <person name="Tonutti P."/>
            <person name="Arus P."/>
            <person name="Orellana A."/>
            <person name="Wells C."/>
            <person name="Main D."/>
            <person name="Vizzotto G."/>
            <person name="Silva H."/>
            <person name="Salamini F."/>
            <person name="Schmutz J."/>
            <person name="Morgante M."/>
            <person name="Rokhsar D.S."/>
        </authorList>
    </citation>
    <scope>NUCLEOTIDE SEQUENCE [LARGE SCALE GENOMIC DNA]</scope>
    <source>
        <strain evidence="3">cv. Nemared</strain>
    </source>
</reference>
<keyword evidence="1" id="KW-0472">Membrane</keyword>
<organism evidence="2 3">
    <name type="scientific">Prunus persica</name>
    <name type="common">Peach</name>
    <name type="synonym">Amygdalus persica</name>
    <dbReference type="NCBI Taxonomy" id="3760"/>
    <lineage>
        <taxon>Eukaryota</taxon>
        <taxon>Viridiplantae</taxon>
        <taxon>Streptophyta</taxon>
        <taxon>Embryophyta</taxon>
        <taxon>Tracheophyta</taxon>
        <taxon>Spermatophyta</taxon>
        <taxon>Magnoliopsida</taxon>
        <taxon>eudicotyledons</taxon>
        <taxon>Gunneridae</taxon>
        <taxon>Pentapetalae</taxon>
        <taxon>rosids</taxon>
        <taxon>fabids</taxon>
        <taxon>Rosales</taxon>
        <taxon>Rosaceae</taxon>
        <taxon>Amygdaloideae</taxon>
        <taxon>Amygdaleae</taxon>
        <taxon>Prunus</taxon>
    </lineage>
</organism>
<keyword evidence="3" id="KW-1185">Reference proteome</keyword>
<proteinExistence type="predicted"/>
<keyword evidence="1" id="KW-1133">Transmembrane helix</keyword>
<evidence type="ECO:0000313" key="2">
    <source>
        <dbReference type="EMBL" id="ONH93178.1"/>
    </source>
</evidence>
<evidence type="ECO:0000256" key="1">
    <source>
        <dbReference type="SAM" id="Phobius"/>
    </source>
</evidence>
<feature type="transmembrane region" description="Helical" evidence="1">
    <location>
        <begin position="25"/>
        <end position="43"/>
    </location>
</feature>
<sequence length="99" mass="11322">MAFTTSPNVNFTSSCNIIDSKFSKFWAVLLIFLSAHLVFLWNIRIRAIVIATTDIPQTGTRTPIITFLLFFLELHPLDRPLASLHKSEFPTKVLYVKLL</sequence>
<dbReference type="AlphaFoldDB" id="A0A251N1F7"/>
<accession>A0A251N1F7</accession>